<dbReference type="EMBL" id="CALTRL010000259">
    <property type="protein sequence ID" value="CAH7667302.1"/>
    <property type="molecule type" value="Genomic_DNA"/>
</dbReference>
<gene>
    <name evidence="2" type="ORF">PPACK8108_LOCUS1710</name>
</gene>
<name>A0AAV0AGF5_PHAPC</name>
<evidence type="ECO:0000313" key="3">
    <source>
        <dbReference type="Proteomes" id="UP001153365"/>
    </source>
</evidence>
<proteinExistence type="predicted"/>
<organism evidence="2 3">
    <name type="scientific">Phakopsora pachyrhizi</name>
    <name type="common">Asian soybean rust disease fungus</name>
    <dbReference type="NCBI Taxonomy" id="170000"/>
    <lineage>
        <taxon>Eukaryota</taxon>
        <taxon>Fungi</taxon>
        <taxon>Dikarya</taxon>
        <taxon>Basidiomycota</taxon>
        <taxon>Pucciniomycotina</taxon>
        <taxon>Pucciniomycetes</taxon>
        <taxon>Pucciniales</taxon>
        <taxon>Phakopsoraceae</taxon>
        <taxon>Phakopsora</taxon>
    </lineage>
</organism>
<feature type="compositionally biased region" description="Polar residues" evidence="1">
    <location>
        <begin position="1"/>
        <end position="11"/>
    </location>
</feature>
<feature type="region of interest" description="Disordered" evidence="1">
    <location>
        <begin position="1"/>
        <end position="60"/>
    </location>
</feature>
<accession>A0AAV0AGF5</accession>
<keyword evidence="3" id="KW-1185">Reference proteome</keyword>
<dbReference type="AlphaFoldDB" id="A0AAV0AGF5"/>
<feature type="compositionally biased region" description="Basic and acidic residues" evidence="1">
    <location>
        <begin position="33"/>
        <end position="47"/>
    </location>
</feature>
<evidence type="ECO:0000313" key="2">
    <source>
        <dbReference type="EMBL" id="CAH7667302.1"/>
    </source>
</evidence>
<sequence length="138" mass="15130">MGRNKSATHGQVSGLLGDGEGFDLGLDLDDLDEPRQPQRRRENRGAEDQFGSNMDGDETMEVEIGLDTPGTVDRRSAQDLIAPDLGAVDQLLEVDGQNWLMAAPIGVCKEFAGSVQVPYRWEADESDQRLKEEGEGRL</sequence>
<evidence type="ECO:0000256" key="1">
    <source>
        <dbReference type="SAM" id="MobiDB-lite"/>
    </source>
</evidence>
<dbReference type="Proteomes" id="UP001153365">
    <property type="component" value="Unassembled WGS sequence"/>
</dbReference>
<protein>
    <submittedName>
        <fullName evidence="2">Uncharacterized protein</fullName>
    </submittedName>
</protein>
<reference evidence="2" key="1">
    <citation type="submission" date="2022-06" db="EMBL/GenBank/DDBJ databases">
        <authorList>
            <consortium name="SYNGENTA / RWTH Aachen University"/>
        </authorList>
    </citation>
    <scope>NUCLEOTIDE SEQUENCE</scope>
</reference>
<comment type="caution">
    <text evidence="2">The sequence shown here is derived from an EMBL/GenBank/DDBJ whole genome shotgun (WGS) entry which is preliminary data.</text>
</comment>